<evidence type="ECO:0000256" key="2">
    <source>
        <dbReference type="ARBA" id="ARBA00004448"/>
    </source>
</evidence>
<feature type="transmembrane region" description="Helical" evidence="18">
    <location>
        <begin position="313"/>
        <end position="333"/>
    </location>
</feature>
<keyword evidence="16 18" id="KW-0472">Membrane</keyword>
<geneLocation type="mitochondrion" evidence="20"/>
<reference evidence="20" key="1">
    <citation type="submission" date="2019-07" db="EMBL/GenBank/DDBJ databases">
        <title>The complete mitochondrial genome of the stag beetle, Figulus binodulus Waterhouse, 1873 (Coleoptera;Lucanidae).</title>
        <authorList>
            <person name="Lee J."/>
            <person name="Park J."/>
            <person name="Park J."/>
        </authorList>
    </citation>
    <scope>NUCLEOTIDE SEQUENCE</scope>
</reference>
<evidence type="ECO:0000256" key="15">
    <source>
        <dbReference type="ARBA" id="ARBA00023128"/>
    </source>
</evidence>
<dbReference type="EMBL" id="MN180051">
    <property type="protein sequence ID" value="QEV84360.1"/>
    <property type="molecule type" value="Genomic_DNA"/>
</dbReference>
<keyword evidence="14 18" id="KW-0830">Ubiquinone</keyword>
<sequence>MWNLSKILFLATLALGTILTISSNSWFGMWMGLEINLLSFIPIMKNKNKLATEAALKYFIVQAMASTILLFSVITIYLGKASFEPTKEMMILALNSSILLKMGAAPFHFWFPEVMEGLEWMKSLILLTWQKIAPMILFMYSNNSIFFSTVIIIACMVISGIMGQNQLSLKKIMAYSSINHIGWMIAAMTFSESIWLYYYVIYTIISLNIILMFKIMNIVFMKQLFLILSTNPLLKLTLMLNFLSLGGLPPFLGFMPKWMTIQTLVSESFYLLATIMVIMTLLTLFFYMRITFSTMTLTMNSLPNSLPKMENKFILISSNLLAILGLITITLSFNFL</sequence>
<dbReference type="InterPro" id="IPR003917">
    <property type="entry name" value="NADH_UbQ_OxRdtase_chain2"/>
</dbReference>
<feature type="transmembrane region" description="Helical" evidence="18">
    <location>
        <begin position="56"/>
        <end position="78"/>
    </location>
</feature>
<evidence type="ECO:0000256" key="14">
    <source>
        <dbReference type="ARBA" id="ARBA00023075"/>
    </source>
</evidence>
<feature type="transmembrane region" description="Helical" evidence="18">
    <location>
        <begin position="146"/>
        <end position="163"/>
    </location>
</feature>
<comment type="subcellular location">
    <subcellularLocation>
        <location evidence="2 18">Mitochondrion inner membrane</location>
        <topology evidence="2 18">Multi-pass membrane protein</topology>
    </subcellularLocation>
</comment>
<evidence type="ECO:0000256" key="10">
    <source>
        <dbReference type="ARBA" id="ARBA00022967"/>
    </source>
</evidence>
<evidence type="ECO:0000256" key="16">
    <source>
        <dbReference type="ARBA" id="ARBA00023136"/>
    </source>
</evidence>
<evidence type="ECO:0000256" key="8">
    <source>
        <dbReference type="ARBA" id="ARBA00022692"/>
    </source>
</evidence>
<accession>A0A5J6KC62</accession>
<dbReference type="PANTHER" id="PTHR46552">
    <property type="entry name" value="NADH-UBIQUINONE OXIDOREDUCTASE CHAIN 2"/>
    <property type="match status" value="1"/>
</dbReference>
<evidence type="ECO:0000256" key="11">
    <source>
        <dbReference type="ARBA" id="ARBA00022982"/>
    </source>
</evidence>
<evidence type="ECO:0000256" key="9">
    <source>
        <dbReference type="ARBA" id="ARBA00022792"/>
    </source>
</evidence>
<dbReference type="GO" id="GO:0008137">
    <property type="term" value="F:NADH dehydrogenase (ubiquinone) activity"/>
    <property type="evidence" value="ECO:0007669"/>
    <property type="project" value="UniProtKB-EC"/>
</dbReference>
<evidence type="ECO:0000256" key="17">
    <source>
        <dbReference type="ARBA" id="ARBA00049551"/>
    </source>
</evidence>
<name>A0A5J6KC62_9SCAR</name>
<proteinExistence type="inferred from homology"/>
<evidence type="ECO:0000256" key="18">
    <source>
        <dbReference type="RuleBase" id="RU003403"/>
    </source>
</evidence>
<dbReference type="EC" id="7.1.1.2" evidence="4 18"/>
<evidence type="ECO:0000256" key="1">
    <source>
        <dbReference type="ARBA" id="ARBA00003257"/>
    </source>
</evidence>
<keyword evidence="13 18" id="KW-0520">NAD</keyword>
<comment type="function">
    <text evidence="1">Core subunit of the mitochondrial membrane respiratory chain NADH dehydrogenase (Complex I) that is believed to belong to the minimal assembly required for catalysis. Complex I functions in the transfer of electrons from NADH to the respiratory chain. The immediate electron acceptor for the enzyme is believed to be ubiquinone.</text>
</comment>
<feature type="transmembrane region" description="Helical" evidence="18">
    <location>
        <begin position="225"/>
        <end position="248"/>
    </location>
</feature>
<dbReference type="PRINTS" id="PR01436">
    <property type="entry name" value="NADHDHGNASE2"/>
</dbReference>
<comment type="function">
    <text evidence="18">Core subunit of the mitochondrial membrane respiratory chain NADH dehydrogenase (Complex I) which catalyzes electron transfer from NADH through the respiratory chain, using ubiquinone as an electron acceptor. Essential for the catalytic activity and assembly of complex I.</text>
</comment>
<protein>
    <recommendedName>
        <fullName evidence="5 18">NADH-ubiquinone oxidoreductase chain 2</fullName>
        <ecNumber evidence="4 18">7.1.1.2</ecNumber>
    </recommendedName>
</protein>
<comment type="catalytic activity">
    <reaction evidence="17 18">
        <text>a ubiquinone + NADH + 5 H(+)(in) = a ubiquinol + NAD(+) + 4 H(+)(out)</text>
        <dbReference type="Rhea" id="RHEA:29091"/>
        <dbReference type="Rhea" id="RHEA-COMP:9565"/>
        <dbReference type="Rhea" id="RHEA-COMP:9566"/>
        <dbReference type="ChEBI" id="CHEBI:15378"/>
        <dbReference type="ChEBI" id="CHEBI:16389"/>
        <dbReference type="ChEBI" id="CHEBI:17976"/>
        <dbReference type="ChEBI" id="CHEBI:57540"/>
        <dbReference type="ChEBI" id="CHEBI:57945"/>
        <dbReference type="EC" id="7.1.1.2"/>
    </reaction>
</comment>
<evidence type="ECO:0000256" key="5">
    <source>
        <dbReference type="ARBA" id="ARBA00021008"/>
    </source>
</evidence>
<dbReference type="PANTHER" id="PTHR46552:SF1">
    <property type="entry name" value="NADH-UBIQUINONE OXIDOREDUCTASE CHAIN 2"/>
    <property type="match status" value="1"/>
</dbReference>
<organism evidence="20">
    <name type="scientific">Figulus binodulus</name>
    <dbReference type="NCBI Taxonomy" id="273949"/>
    <lineage>
        <taxon>Eukaryota</taxon>
        <taxon>Metazoa</taxon>
        <taxon>Ecdysozoa</taxon>
        <taxon>Arthropoda</taxon>
        <taxon>Hexapoda</taxon>
        <taxon>Insecta</taxon>
        <taxon>Pterygota</taxon>
        <taxon>Neoptera</taxon>
        <taxon>Endopterygota</taxon>
        <taxon>Coleoptera</taxon>
        <taxon>Polyphaga</taxon>
        <taxon>Scarabaeiformia</taxon>
        <taxon>Lucanidae</taxon>
        <taxon>Lucaninae</taxon>
        <taxon>Figulus</taxon>
    </lineage>
</organism>
<dbReference type="GO" id="GO:0006120">
    <property type="term" value="P:mitochondrial electron transport, NADH to ubiquinone"/>
    <property type="evidence" value="ECO:0007669"/>
    <property type="project" value="InterPro"/>
</dbReference>
<dbReference type="InterPro" id="IPR050175">
    <property type="entry name" value="Complex_I_Subunit_2"/>
</dbReference>
<keyword evidence="10 18" id="KW-1278">Translocase</keyword>
<keyword evidence="12 18" id="KW-1133">Transmembrane helix</keyword>
<keyword evidence="6" id="KW-0813">Transport</keyword>
<dbReference type="GeneID" id="42269357"/>
<gene>
    <name evidence="20" type="primary">ND2</name>
</gene>
<keyword evidence="15 18" id="KW-0496">Mitochondrion</keyword>
<dbReference type="CTD" id="4536"/>
<keyword evidence="7 18" id="KW-0679">Respiratory chain</keyword>
<feature type="transmembrane region" description="Helical" evidence="18">
    <location>
        <begin position="196"/>
        <end position="213"/>
    </location>
</feature>
<keyword evidence="9 18" id="KW-0999">Mitochondrion inner membrane</keyword>
<evidence type="ECO:0000256" key="7">
    <source>
        <dbReference type="ARBA" id="ARBA00022660"/>
    </source>
</evidence>
<evidence type="ECO:0000256" key="13">
    <source>
        <dbReference type="ARBA" id="ARBA00023027"/>
    </source>
</evidence>
<feature type="domain" description="NADH:quinone oxidoreductase/Mrp antiporter transmembrane" evidence="19">
    <location>
        <begin position="23"/>
        <end position="283"/>
    </location>
</feature>
<evidence type="ECO:0000256" key="12">
    <source>
        <dbReference type="ARBA" id="ARBA00022989"/>
    </source>
</evidence>
<comment type="similarity">
    <text evidence="3 18">Belongs to the complex I subunit 2 family.</text>
</comment>
<dbReference type="RefSeq" id="YP_009708244.1">
    <property type="nucleotide sequence ID" value="NC_045102.1"/>
</dbReference>
<keyword evidence="11 18" id="KW-0249">Electron transport</keyword>
<evidence type="ECO:0000313" key="20">
    <source>
        <dbReference type="EMBL" id="QEV84360.1"/>
    </source>
</evidence>
<dbReference type="GO" id="GO:0005743">
    <property type="term" value="C:mitochondrial inner membrane"/>
    <property type="evidence" value="ECO:0007669"/>
    <property type="project" value="UniProtKB-SubCell"/>
</dbReference>
<evidence type="ECO:0000259" key="19">
    <source>
        <dbReference type="Pfam" id="PF00361"/>
    </source>
</evidence>
<feature type="transmembrane region" description="Helical" evidence="18">
    <location>
        <begin position="268"/>
        <end position="292"/>
    </location>
</feature>
<evidence type="ECO:0000256" key="4">
    <source>
        <dbReference type="ARBA" id="ARBA00012944"/>
    </source>
</evidence>
<evidence type="ECO:0000256" key="6">
    <source>
        <dbReference type="ARBA" id="ARBA00022448"/>
    </source>
</evidence>
<dbReference type="AlphaFoldDB" id="A0A5J6KC62"/>
<dbReference type="InterPro" id="IPR001750">
    <property type="entry name" value="ND/Mrp_TM"/>
</dbReference>
<evidence type="ECO:0000256" key="3">
    <source>
        <dbReference type="ARBA" id="ARBA00007012"/>
    </source>
</evidence>
<dbReference type="Pfam" id="PF00361">
    <property type="entry name" value="Proton_antipo_M"/>
    <property type="match status" value="1"/>
</dbReference>
<feature type="transmembrane region" description="Helical" evidence="18">
    <location>
        <begin position="90"/>
        <end position="111"/>
    </location>
</feature>
<keyword evidence="8 18" id="KW-0812">Transmembrane</keyword>